<organism evidence="1 2">
    <name type="scientific">Alectoria fallacina</name>
    <dbReference type="NCBI Taxonomy" id="1903189"/>
    <lineage>
        <taxon>Eukaryota</taxon>
        <taxon>Fungi</taxon>
        <taxon>Dikarya</taxon>
        <taxon>Ascomycota</taxon>
        <taxon>Pezizomycotina</taxon>
        <taxon>Lecanoromycetes</taxon>
        <taxon>OSLEUM clade</taxon>
        <taxon>Lecanoromycetidae</taxon>
        <taxon>Lecanorales</taxon>
        <taxon>Lecanorineae</taxon>
        <taxon>Parmeliaceae</taxon>
        <taxon>Alectoria</taxon>
    </lineage>
</organism>
<evidence type="ECO:0000313" key="1">
    <source>
        <dbReference type="EMBL" id="CAF9917035.1"/>
    </source>
</evidence>
<name>A0A8H3IDQ9_9LECA</name>
<reference evidence="1" key="1">
    <citation type="submission" date="2021-03" db="EMBL/GenBank/DDBJ databases">
        <authorList>
            <person name="Tagirdzhanova G."/>
        </authorList>
    </citation>
    <scope>NUCLEOTIDE SEQUENCE</scope>
</reference>
<dbReference type="OrthoDB" id="10006946at2759"/>
<protein>
    <submittedName>
        <fullName evidence="1">Uncharacterized protein</fullName>
    </submittedName>
</protein>
<proteinExistence type="predicted"/>
<comment type="caution">
    <text evidence="1">The sequence shown here is derived from an EMBL/GenBank/DDBJ whole genome shotgun (WGS) entry which is preliminary data.</text>
</comment>
<evidence type="ECO:0000313" key="2">
    <source>
        <dbReference type="Proteomes" id="UP000664203"/>
    </source>
</evidence>
<dbReference type="SUPFAM" id="SSF52343">
    <property type="entry name" value="Ferredoxin reductase-like, C-terminal NADP-linked domain"/>
    <property type="match status" value="1"/>
</dbReference>
<dbReference type="InterPro" id="IPR039261">
    <property type="entry name" value="FNR_nucleotide-bd"/>
</dbReference>
<dbReference type="Gene3D" id="3.40.50.80">
    <property type="entry name" value="Nucleotide-binding domain of ferredoxin-NADP reductase (FNR) module"/>
    <property type="match status" value="1"/>
</dbReference>
<accession>A0A8H3IDQ9</accession>
<gene>
    <name evidence="1" type="ORF">ALECFALPRED_010960</name>
</gene>
<dbReference type="EMBL" id="CAJPDR010000095">
    <property type="protein sequence ID" value="CAF9917035.1"/>
    <property type="molecule type" value="Genomic_DNA"/>
</dbReference>
<dbReference type="Proteomes" id="UP000664203">
    <property type="component" value="Unassembled WGS sequence"/>
</dbReference>
<dbReference type="AlphaFoldDB" id="A0A8H3IDQ9"/>
<keyword evidence="2" id="KW-1185">Reference proteome</keyword>
<sequence>MFYCAAPGLAMWTLDWGMRIYELSGKMESTLVAVGKGWFCLTVPLPRNRLEGCACHSPLAHFHIHHAESSIREIHPFTTITHLASEKLSSSGSDKNIQIQFLFRKSKASRSSTSVTGKLPERRQKRQWTNKLADLVDEATIGLSAPSEEMDDLDLQRQRLSDHCQTTLRLEGPYFTPANPASYDTVICLVAGTGISGAIAIAAAFRQRLMIEVLEPRTTMFGHEKVHGARLERNFSISSFLPPSGAANIWKRCVVVWSVREADYIDFPFWQVDTTPGLEVRSFLTGKGRRRVKMKETIDSIKENGGRTWVYISGPGPFIEAGEKACRRSGVDFFGARWA</sequence>